<keyword evidence="2" id="KW-1185">Reference proteome</keyword>
<protein>
    <submittedName>
        <fullName evidence="1">Fasciclin-like arabinogalactan protein</fullName>
    </submittedName>
</protein>
<dbReference type="EMBL" id="CM051402">
    <property type="protein sequence ID" value="KAJ4709793.1"/>
    <property type="molecule type" value="Genomic_DNA"/>
</dbReference>
<gene>
    <name evidence="1" type="ORF">OWV82_016061</name>
</gene>
<dbReference type="Proteomes" id="UP001164539">
    <property type="component" value="Chromosome 9"/>
</dbReference>
<comment type="caution">
    <text evidence="1">The sequence shown here is derived from an EMBL/GenBank/DDBJ whole genome shotgun (WGS) entry which is preliminary data.</text>
</comment>
<evidence type="ECO:0000313" key="2">
    <source>
        <dbReference type="Proteomes" id="UP001164539"/>
    </source>
</evidence>
<reference evidence="1 2" key="1">
    <citation type="journal article" date="2023" name="Science">
        <title>Complex scaffold remodeling in plant triterpene biosynthesis.</title>
        <authorList>
            <person name="De La Pena R."/>
            <person name="Hodgson H."/>
            <person name="Liu J.C."/>
            <person name="Stephenson M.J."/>
            <person name="Martin A.C."/>
            <person name="Owen C."/>
            <person name="Harkess A."/>
            <person name="Leebens-Mack J."/>
            <person name="Jimenez L.E."/>
            <person name="Osbourn A."/>
            <person name="Sattely E.S."/>
        </authorList>
    </citation>
    <scope>NUCLEOTIDE SEQUENCE [LARGE SCALE GENOMIC DNA]</scope>
    <source>
        <strain evidence="2">cv. JPN11</strain>
        <tissue evidence="1">Leaf</tissue>
    </source>
</reference>
<proteinExistence type="predicted"/>
<sequence>MAAKLLITLILLSLLYLSFASPILHAVDILSNSGFLSMSLTLQLVSKTFAPHSCLTIFSPSDSAFASSGQLSLSLLKFHFSPVAYPFLSLQSLPSNSRIPTFFPNHSLVVTSLPSDCNVSLNGVKISSNPIYDDGSLIIFGIDEFFNPGYRASGSFKTHNLNFPCGSFNETTSAFNEAKGVLRSKGHSFMAAFLELQLLGFKGKSGTSELTVFAPNDRVMMDYVGNVSDYSTLFLRHVLPCKISWNDLVGFDDKGVVLKTFLDGFKINVTKSDDVLMLNGVEIGSPDLYYSDWLVVHGIREILAAPERSKEVAESSDENESKSEEIATHHGEF</sequence>
<name>A0ACC1XG29_MELAZ</name>
<evidence type="ECO:0000313" key="1">
    <source>
        <dbReference type="EMBL" id="KAJ4709793.1"/>
    </source>
</evidence>
<organism evidence="1 2">
    <name type="scientific">Melia azedarach</name>
    <name type="common">Chinaberry tree</name>
    <dbReference type="NCBI Taxonomy" id="155640"/>
    <lineage>
        <taxon>Eukaryota</taxon>
        <taxon>Viridiplantae</taxon>
        <taxon>Streptophyta</taxon>
        <taxon>Embryophyta</taxon>
        <taxon>Tracheophyta</taxon>
        <taxon>Spermatophyta</taxon>
        <taxon>Magnoliopsida</taxon>
        <taxon>eudicotyledons</taxon>
        <taxon>Gunneridae</taxon>
        <taxon>Pentapetalae</taxon>
        <taxon>rosids</taxon>
        <taxon>malvids</taxon>
        <taxon>Sapindales</taxon>
        <taxon>Meliaceae</taxon>
        <taxon>Melia</taxon>
    </lineage>
</organism>
<accession>A0ACC1XG29</accession>